<comment type="caution">
    <text evidence="3">The sequence shown here is derived from an EMBL/GenBank/DDBJ whole genome shotgun (WGS) entry which is preliminary data.</text>
</comment>
<reference evidence="3 4" key="1">
    <citation type="submission" date="2019-09" db="EMBL/GenBank/DDBJ databases">
        <title>Genome sequence and assembly of Adhaeribacter sp.</title>
        <authorList>
            <person name="Chhetri G."/>
        </authorList>
    </citation>
    <scope>NUCLEOTIDE SEQUENCE [LARGE SCALE GENOMIC DNA]</scope>
    <source>
        <strain evidence="3 4">DK36</strain>
    </source>
</reference>
<sequence length="276" mass="30857">MKTFLVPTDFSENATNALNYAVSLASQVNGKIIIVHVVNFIVIPVRSGKLVSLTEDTDLQYYEALNEFAAVIRKKNIACEVAVIDQYAYGSFQESLNQFIPDQQVDLVIMGTKGATNFLNKVVGTNTSEFIKVAVCPVLIIPGGAQYSNIKHLAYATDFNRDNTIFLQQLFKFTQSFPSQVYILDAKPDTHLNKEVWDQSLPFNANEFPKANYTLVQLNEADVITNIQAFVHINQIDLLAIPVPNQGFFEDIFKSSISKELVYQPTLPLLALPENI</sequence>
<keyword evidence="4" id="KW-1185">Reference proteome</keyword>
<dbReference type="CDD" id="cd00293">
    <property type="entry name" value="USP-like"/>
    <property type="match status" value="1"/>
</dbReference>
<dbReference type="InterPro" id="IPR006016">
    <property type="entry name" value="UspA"/>
</dbReference>
<dbReference type="PANTHER" id="PTHR46268:SF6">
    <property type="entry name" value="UNIVERSAL STRESS PROTEIN UP12"/>
    <property type="match status" value="1"/>
</dbReference>
<dbReference type="InterPro" id="IPR006015">
    <property type="entry name" value="Universal_stress_UspA"/>
</dbReference>
<proteinExistence type="inferred from homology"/>
<dbReference type="RefSeq" id="WP_150087342.1">
    <property type="nucleotide sequence ID" value="NZ_VWSF01000003.1"/>
</dbReference>
<evidence type="ECO:0000256" key="1">
    <source>
        <dbReference type="ARBA" id="ARBA00008791"/>
    </source>
</evidence>
<name>A0A5M6DPR8_9BACT</name>
<dbReference type="AlphaFoldDB" id="A0A5M6DPR8"/>
<evidence type="ECO:0000313" key="4">
    <source>
        <dbReference type="Proteomes" id="UP000323426"/>
    </source>
</evidence>
<dbReference type="Pfam" id="PF00582">
    <property type="entry name" value="Usp"/>
    <property type="match status" value="1"/>
</dbReference>
<dbReference type="PRINTS" id="PR01438">
    <property type="entry name" value="UNVRSLSTRESS"/>
</dbReference>
<dbReference type="EMBL" id="VWSF01000003">
    <property type="protein sequence ID" value="KAA5548209.1"/>
    <property type="molecule type" value="Genomic_DNA"/>
</dbReference>
<evidence type="ECO:0000259" key="2">
    <source>
        <dbReference type="Pfam" id="PF00582"/>
    </source>
</evidence>
<organism evidence="3 4">
    <name type="scientific">Adhaeribacter rhizoryzae</name>
    <dbReference type="NCBI Taxonomy" id="2607907"/>
    <lineage>
        <taxon>Bacteria</taxon>
        <taxon>Pseudomonadati</taxon>
        <taxon>Bacteroidota</taxon>
        <taxon>Cytophagia</taxon>
        <taxon>Cytophagales</taxon>
        <taxon>Hymenobacteraceae</taxon>
        <taxon>Adhaeribacter</taxon>
    </lineage>
</organism>
<dbReference type="Proteomes" id="UP000323426">
    <property type="component" value="Unassembled WGS sequence"/>
</dbReference>
<protein>
    <submittedName>
        <fullName evidence="3">Universal stress protein</fullName>
    </submittedName>
</protein>
<comment type="similarity">
    <text evidence="1">Belongs to the universal stress protein A family.</text>
</comment>
<gene>
    <name evidence="3" type="ORF">F0145_05625</name>
</gene>
<feature type="domain" description="UspA" evidence="2">
    <location>
        <begin position="1"/>
        <end position="142"/>
    </location>
</feature>
<dbReference type="PANTHER" id="PTHR46268">
    <property type="entry name" value="STRESS RESPONSE PROTEIN NHAX"/>
    <property type="match status" value="1"/>
</dbReference>
<accession>A0A5M6DPR8</accession>
<evidence type="ECO:0000313" key="3">
    <source>
        <dbReference type="EMBL" id="KAA5548209.1"/>
    </source>
</evidence>
<dbReference type="SUPFAM" id="SSF52402">
    <property type="entry name" value="Adenine nucleotide alpha hydrolases-like"/>
    <property type="match status" value="2"/>
</dbReference>
<dbReference type="Gene3D" id="3.40.50.12370">
    <property type="match status" value="1"/>
</dbReference>